<dbReference type="GO" id="GO:0007154">
    <property type="term" value="P:cell communication"/>
    <property type="evidence" value="ECO:0007669"/>
    <property type="project" value="InterPro"/>
</dbReference>
<keyword evidence="4" id="KW-0813">Transport</keyword>
<feature type="transmembrane region" description="Helical" evidence="5">
    <location>
        <begin position="152"/>
        <end position="171"/>
    </location>
</feature>
<dbReference type="Proteomes" id="UP001460270">
    <property type="component" value="Unassembled WGS sequence"/>
</dbReference>
<dbReference type="PANTHER" id="PTHR11878:SF6">
    <property type="entry name" value="SODIUM_CALCIUM EXCHANGER 1"/>
    <property type="match status" value="1"/>
</dbReference>
<comment type="caution">
    <text evidence="7">The sequence shown here is derived from an EMBL/GenBank/DDBJ whole genome shotgun (WGS) entry which is preliminary data.</text>
</comment>
<dbReference type="InterPro" id="IPR003644">
    <property type="entry name" value="Calx_beta"/>
</dbReference>
<dbReference type="EMBL" id="JBBPFD010000004">
    <property type="protein sequence ID" value="KAK7929508.1"/>
    <property type="molecule type" value="Genomic_DNA"/>
</dbReference>
<evidence type="ECO:0000313" key="8">
    <source>
        <dbReference type="Proteomes" id="UP001460270"/>
    </source>
</evidence>
<feature type="domain" description="Calx-beta" evidence="6">
    <location>
        <begin position="1"/>
        <end position="72"/>
    </location>
</feature>
<evidence type="ECO:0000256" key="3">
    <source>
        <dbReference type="ARBA" id="ARBA00022837"/>
    </source>
</evidence>
<dbReference type="SUPFAM" id="SSF141072">
    <property type="entry name" value="CalX-like"/>
    <property type="match status" value="1"/>
</dbReference>
<evidence type="ECO:0000256" key="4">
    <source>
        <dbReference type="ARBA" id="ARBA00023065"/>
    </source>
</evidence>
<keyword evidence="2" id="KW-0677">Repeat</keyword>
<dbReference type="GO" id="GO:0005432">
    <property type="term" value="F:calcium:sodium antiporter activity"/>
    <property type="evidence" value="ECO:0007669"/>
    <property type="project" value="TreeGrafter"/>
</dbReference>
<gene>
    <name evidence="7" type="ORF">WMY93_005903</name>
</gene>
<keyword evidence="8" id="KW-1185">Reference proteome</keyword>
<protein>
    <recommendedName>
        <fullName evidence="6">Calx-beta domain-containing protein</fullName>
    </recommendedName>
</protein>
<dbReference type="InterPro" id="IPR038081">
    <property type="entry name" value="CalX-like_sf"/>
</dbReference>
<evidence type="ECO:0000259" key="6">
    <source>
        <dbReference type="SMART" id="SM00237"/>
    </source>
</evidence>
<dbReference type="PANTHER" id="PTHR11878">
    <property type="entry name" value="SODIUM/CALCIUM EXCHANGER"/>
    <property type="match status" value="1"/>
</dbReference>
<keyword evidence="5" id="KW-0812">Transmembrane</keyword>
<dbReference type="SMART" id="SM00237">
    <property type="entry name" value="Calx_beta"/>
    <property type="match status" value="1"/>
</dbReference>
<reference evidence="8" key="1">
    <citation type="submission" date="2024-04" db="EMBL/GenBank/DDBJ databases">
        <title>Salinicola lusitanus LLJ914,a marine bacterium isolated from the Okinawa Trough.</title>
        <authorList>
            <person name="Li J."/>
        </authorList>
    </citation>
    <scope>NUCLEOTIDE SEQUENCE [LARGE SCALE GENOMIC DNA]</scope>
</reference>
<keyword evidence="4" id="KW-0406">Ion transport</keyword>
<dbReference type="GO" id="GO:0030424">
    <property type="term" value="C:axon"/>
    <property type="evidence" value="ECO:0007669"/>
    <property type="project" value="TreeGrafter"/>
</dbReference>
<proteinExistence type="predicted"/>
<name>A0AAW0PXP6_9GOBI</name>
<evidence type="ECO:0000256" key="5">
    <source>
        <dbReference type="SAM" id="Phobius"/>
    </source>
</evidence>
<dbReference type="InterPro" id="IPR051171">
    <property type="entry name" value="CaCA"/>
</dbReference>
<keyword evidence="1" id="KW-0732">Signal</keyword>
<accession>A0AAW0PXP6</accession>
<dbReference type="GO" id="GO:0098794">
    <property type="term" value="C:postsynapse"/>
    <property type="evidence" value="ECO:0007669"/>
    <property type="project" value="TreeGrafter"/>
</dbReference>
<keyword evidence="5" id="KW-1133">Transmembrane helix</keyword>
<keyword evidence="5" id="KW-0472">Membrane</keyword>
<dbReference type="Gene3D" id="2.60.40.2030">
    <property type="match status" value="1"/>
</dbReference>
<evidence type="ECO:0000256" key="2">
    <source>
        <dbReference type="ARBA" id="ARBA00022737"/>
    </source>
</evidence>
<dbReference type="Pfam" id="PF03160">
    <property type="entry name" value="Calx-beta"/>
    <property type="match status" value="1"/>
</dbReference>
<evidence type="ECO:0000256" key="1">
    <source>
        <dbReference type="ARBA" id="ARBA00022729"/>
    </source>
</evidence>
<dbReference type="AlphaFoldDB" id="A0AAW0PXP6"/>
<organism evidence="7 8">
    <name type="scientific">Mugilogobius chulae</name>
    <name type="common">yellowstripe goby</name>
    <dbReference type="NCBI Taxonomy" id="88201"/>
    <lineage>
        <taxon>Eukaryota</taxon>
        <taxon>Metazoa</taxon>
        <taxon>Chordata</taxon>
        <taxon>Craniata</taxon>
        <taxon>Vertebrata</taxon>
        <taxon>Euteleostomi</taxon>
        <taxon>Actinopterygii</taxon>
        <taxon>Neopterygii</taxon>
        <taxon>Teleostei</taxon>
        <taxon>Neoteleostei</taxon>
        <taxon>Acanthomorphata</taxon>
        <taxon>Gobiaria</taxon>
        <taxon>Gobiiformes</taxon>
        <taxon>Gobioidei</taxon>
        <taxon>Gobiidae</taxon>
        <taxon>Gobionellinae</taxon>
        <taxon>Mugilogobius</taxon>
    </lineage>
</organism>
<sequence length="189" mass="20698">MEVRVVRTCGARGAVAVPYKTIEGTAKGGGEDFEDTHGVLEFDNNEIIKSFQINIIDDDQYEKNKNFFVEVGEPRLLEMSQRKGVAAPPTLTPLFCSMKQDSVRVTPPSERDWATKAVKRVRPFGVALVHSPASGFPGGREMSTSGWTLDSAFSVTLFTIFAFICIAVLIYRRRPSIGGELGGPRGPKS</sequence>
<keyword evidence="3" id="KW-0106">Calcium</keyword>
<evidence type="ECO:0000313" key="7">
    <source>
        <dbReference type="EMBL" id="KAK7929508.1"/>
    </source>
</evidence>
<dbReference type="GO" id="GO:0098703">
    <property type="term" value="P:calcium ion import across plasma membrane"/>
    <property type="evidence" value="ECO:0007669"/>
    <property type="project" value="TreeGrafter"/>
</dbReference>
<dbReference type="GO" id="GO:0042383">
    <property type="term" value="C:sarcolemma"/>
    <property type="evidence" value="ECO:0007669"/>
    <property type="project" value="TreeGrafter"/>
</dbReference>